<evidence type="ECO:0000313" key="2">
    <source>
        <dbReference type="EMBL" id="KAK0411671.1"/>
    </source>
</evidence>
<reference evidence="2" key="1">
    <citation type="submission" date="2023-06" db="EMBL/GenBank/DDBJ databases">
        <title>Genomic analysis of the entomopathogenic nematode Steinernema hermaphroditum.</title>
        <authorList>
            <person name="Schwarz E.M."/>
            <person name="Heppert J.K."/>
            <person name="Baniya A."/>
            <person name="Schwartz H.T."/>
            <person name="Tan C.-H."/>
            <person name="Antoshechkin I."/>
            <person name="Sternberg P.W."/>
            <person name="Goodrich-Blair H."/>
            <person name="Dillman A.R."/>
        </authorList>
    </citation>
    <scope>NUCLEOTIDE SEQUENCE</scope>
    <source>
        <strain evidence="2">PS9179</strain>
        <tissue evidence="2">Whole animal</tissue>
    </source>
</reference>
<dbReference type="AlphaFoldDB" id="A0AA39HUP3"/>
<evidence type="ECO:0000313" key="3">
    <source>
        <dbReference type="Proteomes" id="UP001175271"/>
    </source>
</evidence>
<feature type="signal peptide" evidence="1">
    <location>
        <begin position="1"/>
        <end position="19"/>
    </location>
</feature>
<name>A0AA39HUP3_9BILA</name>
<organism evidence="2 3">
    <name type="scientific">Steinernema hermaphroditum</name>
    <dbReference type="NCBI Taxonomy" id="289476"/>
    <lineage>
        <taxon>Eukaryota</taxon>
        <taxon>Metazoa</taxon>
        <taxon>Ecdysozoa</taxon>
        <taxon>Nematoda</taxon>
        <taxon>Chromadorea</taxon>
        <taxon>Rhabditida</taxon>
        <taxon>Tylenchina</taxon>
        <taxon>Panagrolaimomorpha</taxon>
        <taxon>Strongyloidoidea</taxon>
        <taxon>Steinernematidae</taxon>
        <taxon>Steinernema</taxon>
    </lineage>
</organism>
<feature type="chain" id="PRO_5041335586" evidence="1">
    <location>
        <begin position="20"/>
        <end position="92"/>
    </location>
</feature>
<evidence type="ECO:0000256" key="1">
    <source>
        <dbReference type="SAM" id="SignalP"/>
    </source>
</evidence>
<dbReference type="Proteomes" id="UP001175271">
    <property type="component" value="Unassembled WGS sequence"/>
</dbReference>
<proteinExistence type="predicted"/>
<keyword evidence="1" id="KW-0732">Signal</keyword>
<protein>
    <submittedName>
        <fullName evidence="2">Uncharacterized protein</fullName>
    </submittedName>
</protein>
<sequence length="92" mass="10698">MQFYFLLCLLLYAMRSTQTTTSAPSIELYIPRNDPIKEEDLARLRAIYYVIIVPPPLEQSPKESILASDPRFLSAGHYRILFEPLLRRSPLK</sequence>
<dbReference type="EMBL" id="JAUCMV010000003">
    <property type="protein sequence ID" value="KAK0411671.1"/>
    <property type="molecule type" value="Genomic_DNA"/>
</dbReference>
<accession>A0AA39HUP3</accession>
<keyword evidence="3" id="KW-1185">Reference proteome</keyword>
<comment type="caution">
    <text evidence="2">The sequence shown here is derived from an EMBL/GenBank/DDBJ whole genome shotgun (WGS) entry which is preliminary data.</text>
</comment>
<gene>
    <name evidence="2" type="ORF">QR680_005774</name>
</gene>